<protein>
    <submittedName>
        <fullName evidence="2">MON2-like protein</fullName>
    </submittedName>
</protein>
<reference evidence="2 3" key="2">
    <citation type="submission" date="2019-01" db="EMBL/GenBank/DDBJ databases">
        <title>The decoding of complex shrimp genome reveals the adaptation for benthos swimmer, frequently molting mechanism and breeding impact on genome.</title>
        <authorList>
            <person name="Sun Y."/>
            <person name="Gao Y."/>
            <person name="Yu Y."/>
        </authorList>
    </citation>
    <scope>NUCLEOTIDE SEQUENCE [LARGE SCALE GENOMIC DNA]</scope>
    <source>
        <tissue evidence="2">Muscle</tissue>
    </source>
</reference>
<dbReference type="Proteomes" id="UP000283509">
    <property type="component" value="Unassembled WGS sequence"/>
</dbReference>
<dbReference type="STRING" id="6689.A0A3R7MKU9"/>
<dbReference type="OrthoDB" id="294853at2759"/>
<dbReference type="EMBL" id="QCYY01001249">
    <property type="protein sequence ID" value="ROT79413.1"/>
    <property type="molecule type" value="Genomic_DNA"/>
</dbReference>
<dbReference type="InterPro" id="IPR032817">
    <property type="entry name" value="Mon2_C"/>
</dbReference>
<dbReference type="AlphaFoldDB" id="A0A3R7MKU9"/>
<evidence type="ECO:0000313" key="3">
    <source>
        <dbReference type="Proteomes" id="UP000283509"/>
    </source>
</evidence>
<evidence type="ECO:0000259" key="1">
    <source>
        <dbReference type="Pfam" id="PF16206"/>
    </source>
</evidence>
<accession>A0A3R7MKU9</accession>
<name>A0A3R7MKU9_PENVA</name>
<dbReference type="Pfam" id="PF16206">
    <property type="entry name" value="Mon2_C"/>
    <property type="match status" value="1"/>
</dbReference>
<evidence type="ECO:0000313" key="2">
    <source>
        <dbReference type="EMBL" id="ROT79413.1"/>
    </source>
</evidence>
<comment type="caution">
    <text evidence="2">The sequence shown here is derived from an EMBL/GenBank/DDBJ whole genome shotgun (WGS) entry which is preliminary data.</text>
</comment>
<feature type="domain" description="Mon2 C-terminal" evidence="1">
    <location>
        <begin position="5"/>
        <end position="191"/>
    </location>
</feature>
<gene>
    <name evidence="2" type="ORF">C7M84_001861</name>
</gene>
<reference evidence="2 3" key="1">
    <citation type="submission" date="2018-04" db="EMBL/GenBank/DDBJ databases">
        <authorList>
            <person name="Zhang X."/>
            <person name="Yuan J."/>
            <person name="Li F."/>
            <person name="Xiang J."/>
        </authorList>
    </citation>
    <scope>NUCLEOTIDE SEQUENCE [LARGE SCALE GENOMIC DNA]</scope>
    <source>
        <tissue evidence="2">Muscle</tissue>
    </source>
</reference>
<proteinExistence type="predicted"/>
<sequence length="211" mass="22676">MIFPPPANQSSEDAERDESIDCQVVELIREEILPYASTTPSDFIVSIMVLLNKGSIESASGGDSVLVTGTTDFDVKLDGSAQGSTGNMDKLGAAPHATTKLAVTSLLHRFREVLVKHRIAEISFVLKAIATLLKSLKTAPVEKVDSMTWAQLIGLYPHLVEVGGASNNGTPQLWRSLREVLLQYAQLLRAPVATSEADSNDNQVVSMVNGT</sequence>
<organism evidence="2 3">
    <name type="scientific">Penaeus vannamei</name>
    <name type="common">Whiteleg shrimp</name>
    <name type="synonym">Litopenaeus vannamei</name>
    <dbReference type="NCBI Taxonomy" id="6689"/>
    <lineage>
        <taxon>Eukaryota</taxon>
        <taxon>Metazoa</taxon>
        <taxon>Ecdysozoa</taxon>
        <taxon>Arthropoda</taxon>
        <taxon>Crustacea</taxon>
        <taxon>Multicrustacea</taxon>
        <taxon>Malacostraca</taxon>
        <taxon>Eumalacostraca</taxon>
        <taxon>Eucarida</taxon>
        <taxon>Decapoda</taxon>
        <taxon>Dendrobranchiata</taxon>
        <taxon>Penaeoidea</taxon>
        <taxon>Penaeidae</taxon>
        <taxon>Penaeus</taxon>
    </lineage>
</organism>
<keyword evidence="3" id="KW-1185">Reference proteome</keyword>